<keyword evidence="2 5" id="KW-0812">Transmembrane</keyword>
<dbReference type="Proteomes" id="UP000570595">
    <property type="component" value="Unassembled WGS sequence"/>
</dbReference>
<evidence type="ECO:0000313" key="7">
    <source>
        <dbReference type="EMBL" id="KAF4659532.1"/>
    </source>
</evidence>
<feature type="domain" description="Amino acid transporter transmembrane" evidence="6">
    <location>
        <begin position="44"/>
        <end position="163"/>
    </location>
</feature>
<comment type="caution">
    <text evidence="8">The sequence shown here is derived from an EMBL/GenBank/DDBJ whole genome shotgun (WGS) entry which is preliminary data.</text>
</comment>
<evidence type="ECO:0000256" key="1">
    <source>
        <dbReference type="ARBA" id="ARBA00004370"/>
    </source>
</evidence>
<evidence type="ECO:0000256" key="5">
    <source>
        <dbReference type="SAM" id="Phobius"/>
    </source>
</evidence>
<dbReference type="Pfam" id="PF01490">
    <property type="entry name" value="Aa_trans"/>
    <property type="match status" value="1"/>
</dbReference>
<accession>A0A7J6LXL8</accession>
<dbReference type="OrthoDB" id="438545at2759"/>
<organism evidence="8 9">
    <name type="scientific">Perkinsus olseni</name>
    <name type="common">Perkinsus atlanticus</name>
    <dbReference type="NCBI Taxonomy" id="32597"/>
    <lineage>
        <taxon>Eukaryota</taxon>
        <taxon>Sar</taxon>
        <taxon>Alveolata</taxon>
        <taxon>Perkinsozoa</taxon>
        <taxon>Perkinsea</taxon>
        <taxon>Perkinsida</taxon>
        <taxon>Perkinsidae</taxon>
        <taxon>Perkinsus</taxon>
    </lineage>
</organism>
<evidence type="ECO:0000259" key="6">
    <source>
        <dbReference type="Pfam" id="PF01490"/>
    </source>
</evidence>
<dbReference type="EMBL" id="JABANN010000426">
    <property type="protein sequence ID" value="KAF4659532.1"/>
    <property type="molecule type" value="Genomic_DNA"/>
</dbReference>
<feature type="transmembrane region" description="Helical" evidence="5">
    <location>
        <begin position="149"/>
        <end position="172"/>
    </location>
</feature>
<keyword evidence="3 5" id="KW-1133">Transmembrane helix</keyword>
<evidence type="ECO:0000313" key="10">
    <source>
        <dbReference type="Proteomes" id="UP000572268"/>
    </source>
</evidence>
<gene>
    <name evidence="7" type="ORF">FOL46_006561</name>
    <name evidence="8" type="ORF">FOZ61_001198</name>
</gene>
<reference evidence="9 10" key="1">
    <citation type="submission" date="2020-04" db="EMBL/GenBank/DDBJ databases">
        <title>Perkinsus olseni comparative genomics.</title>
        <authorList>
            <person name="Bogema D.R."/>
        </authorList>
    </citation>
    <scope>NUCLEOTIDE SEQUENCE [LARGE SCALE GENOMIC DNA]</scope>
    <source>
        <strain evidence="8">ATCC PRA-179</strain>
        <strain evidence="7">ATCC PRA-31</strain>
    </source>
</reference>
<evidence type="ECO:0000256" key="2">
    <source>
        <dbReference type="ARBA" id="ARBA00022692"/>
    </source>
</evidence>
<dbReference type="InterPro" id="IPR013057">
    <property type="entry name" value="AA_transpt_TM"/>
</dbReference>
<comment type="subcellular location">
    <subcellularLocation>
        <location evidence="1">Membrane</location>
    </subcellularLocation>
</comment>
<dbReference type="Proteomes" id="UP000572268">
    <property type="component" value="Unassembled WGS sequence"/>
</dbReference>
<evidence type="ECO:0000313" key="9">
    <source>
        <dbReference type="Proteomes" id="UP000570595"/>
    </source>
</evidence>
<feature type="transmembrane region" description="Helical" evidence="5">
    <location>
        <begin position="113"/>
        <end position="137"/>
    </location>
</feature>
<dbReference type="AlphaFoldDB" id="A0A7J6LXL8"/>
<proteinExistence type="predicted"/>
<evidence type="ECO:0000313" key="8">
    <source>
        <dbReference type="EMBL" id="KAF4664017.1"/>
    </source>
</evidence>
<name>A0A7J6LXL8_PEROL</name>
<dbReference type="GO" id="GO:0016020">
    <property type="term" value="C:membrane"/>
    <property type="evidence" value="ECO:0007669"/>
    <property type="project" value="UniProtKB-SubCell"/>
</dbReference>
<evidence type="ECO:0000256" key="3">
    <source>
        <dbReference type="ARBA" id="ARBA00022989"/>
    </source>
</evidence>
<protein>
    <recommendedName>
        <fullName evidence="6">Amino acid transporter transmembrane domain-containing protein</fullName>
    </recommendedName>
</protein>
<feature type="transmembrane region" description="Helical" evidence="5">
    <location>
        <begin position="86"/>
        <end position="107"/>
    </location>
</feature>
<dbReference type="EMBL" id="JABAHT010000128">
    <property type="protein sequence ID" value="KAF4664017.1"/>
    <property type="molecule type" value="Genomic_DNA"/>
</dbReference>
<evidence type="ECO:0000256" key="4">
    <source>
        <dbReference type="ARBA" id="ARBA00023136"/>
    </source>
</evidence>
<sequence>MFLCAEDLKDRTQRKLDIVAFGSEAAALSLYIPAIVFPYLTFAVMVAYLLLGIAETCAFPLQALPARKSLIVLALRGKGLSPKAELYSRLGVGTAILLLTIAVALSVHSLGVTLSFVGAVGSNTITFIMPCFLYCMTIHKAGLPKGVKWVLAAGLCVIGLIILPLCLSSLIYEVVNK</sequence>
<keyword evidence="4 5" id="KW-0472">Membrane</keyword>